<dbReference type="SUPFAM" id="SSF52540">
    <property type="entry name" value="P-loop containing nucleoside triphosphate hydrolases"/>
    <property type="match status" value="1"/>
</dbReference>
<dbReference type="PANTHER" id="PTHR19229">
    <property type="entry name" value="ATP-BINDING CASSETTE TRANSPORTER SUBFAMILY A ABCA"/>
    <property type="match status" value="1"/>
</dbReference>
<gene>
    <name evidence="5" type="ORF">PMAYCL1PPCAC_31042</name>
</gene>
<dbReference type="PROSITE" id="PS50893">
    <property type="entry name" value="ABC_TRANSPORTER_2"/>
    <property type="match status" value="1"/>
</dbReference>
<evidence type="ECO:0000256" key="2">
    <source>
        <dbReference type="ARBA" id="ARBA00022840"/>
    </source>
</evidence>
<keyword evidence="2" id="KW-0067">ATP-binding</keyword>
<dbReference type="InterPro" id="IPR003593">
    <property type="entry name" value="AAA+_ATPase"/>
</dbReference>
<dbReference type="CDD" id="cd03263">
    <property type="entry name" value="ABC_subfamily_A"/>
    <property type="match status" value="1"/>
</dbReference>
<accession>A0AAN5DEW9</accession>
<dbReference type="InterPro" id="IPR027417">
    <property type="entry name" value="P-loop_NTPase"/>
</dbReference>
<feature type="signal peptide" evidence="3">
    <location>
        <begin position="1"/>
        <end position="20"/>
    </location>
</feature>
<dbReference type="EMBL" id="BTRK01000006">
    <property type="protein sequence ID" value="GMR60847.1"/>
    <property type="molecule type" value="Genomic_DNA"/>
</dbReference>
<reference evidence="6" key="1">
    <citation type="submission" date="2022-10" db="EMBL/GenBank/DDBJ databases">
        <title>Genome assembly of Pristionchus species.</title>
        <authorList>
            <person name="Yoshida K."/>
            <person name="Sommer R.J."/>
        </authorList>
    </citation>
    <scope>NUCLEOTIDE SEQUENCE [LARGE SCALE GENOMIC DNA]</scope>
    <source>
        <strain evidence="6">RS5460</strain>
    </source>
</reference>
<feature type="chain" id="PRO_5042893580" description="ABC transporter domain-containing protein" evidence="3">
    <location>
        <begin position="21"/>
        <end position="452"/>
    </location>
</feature>
<evidence type="ECO:0000259" key="4">
    <source>
        <dbReference type="PROSITE" id="PS50893"/>
    </source>
</evidence>
<dbReference type="Pfam" id="PF00005">
    <property type="entry name" value="ABC_tran"/>
    <property type="match status" value="1"/>
</dbReference>
<dbReference type="AlphaFoldDB" id="A0AAN5DEW9"/>
<dbReference type="GO" id="GO:0016887">
    <property type="term" value="F:ATP hydrolysis activity"/>
    <property type="evidence" value="ECO:0007669"/>
    <property type="project" value="InterPro"/>
</dbReference>
<dbReference type="PROSITE" id="PS00211">
    <property type="entry name" value="ABC_TRANSPORTER_1"/>
    <property type="match status" value="1"/>
</dbReference>
<dbReference type="InterPro" id="IPR017871">
    <property type="entry name" value="ABC_transporter-like_CS"/>
</dbReference>
<dbReference type="Gene3D" id="3.40.50.300">
    <property type="entry name" value="P-loop containing nucleotide triphosphate hydrolases"/>
    <property type="match status" value="1"/>
</dbReference>
<keyword evidence="6" id="KW-1185">Reference proteome</keyword>
<dbReference type="Proteomes" id="UP001328107">
    <property type="component" value="Unassembled WGS sequence"/>
</dbReference>
<feature type="non-terminal residue" evidence="5">
    <location>
        <position position="1"/>
    </location>
</feature>
<dbReference type="GO" id="GO:0140359">
    <property type="term" value="F:ABC-type transporter activity"/>
    <property type="evidence" value="ECO:0007669"/>
    <property type="project" value="InterPro"/>
</dbReference>
<dbReference type="SMART" id="SM00382">
    <property type="entry name" value="AAA"/>
    <property type="match status" value="1"/>
</dbReference>
<dbReference type="PANTHER" id="PTHR19229:SF260">
    <property type="entry name" value="ABC TRANSPORTER DOMAIN-CONTAINING PROTEIN"/>
    <property type="match status" value="1"/>
</dbReference>
<evidence type="ECO:0000256" key="3">
    <source>
        <dbReference type="SAM" id="SignalP"/>
    </source>
</evidence>
<dbReference type="FunFam" id="3.40.50.300:FF:001598">
    <property type="entry name" value="ABC transporter ced-7"/>
    <property type="match status" value="1"/>
</dbReference>
<dbReference type="GO" id="GO:0005524">
    <property type="term" value="F:ATP binding"/>
    <property type="evidence" value="ECO:0007669"/>
    <property type="project" value="UniProtKB-KW"/>
</dbReference>
<feature type="domain" description="ABC transporter" evidence="4">
    <location>
        <begin position="135"/>
        <end position="361"/>
    </location>
</feature>
<dbReference type="InterPro" id="IPR003439">
    <property type="entry name" value="ABC_transporter-like_ATP-bd"/>
</dbReference>
<name>A0AAN5DEW9_9BILA</name>
<protein>
    <recommendedName>
        <fullName evidence="4">ABC transporter domain-containing protein</fullName>
    </recommendedName>
</protein>
<proteinExistence type="predicted"/>
<dbReference type="GO" id="GO:0016020">
    <property type="term" value="C:membrane"/>
    <property type="evidence" value="ECO:0007669"/>
    <property type="project" value="InterPro"/>
</dbReference>
<sequence length="452" mass="50224">FLSLVLLLPLYLFMFSRSTARKFSVEMSFPLFLDPYVAVIAYEINATADGPSIYVILFAQLFVYCGIFFCFESRSLRRAIVRTVYHNRQRDEHNERNAEPEVVDDVEMQPLSKPAIPEDEVGVEARPEGAKNIVLEARNLKKRYGRTGEYAVKGTTMAVEQNECFGLLGHNGAGKTTTFKMLTGQCFADAGEANVSGTDGTKPAHIGYCPQDDALINQLTGKEHLVILAALHGYADPFKVAKSLIECVGMEKHCGKVFKNLSGGQKRKLSVCASILAMSRLIVLDEPTTGIDPMVRNDIWSLLRSIRDHTSTAIVLTSHSMTEVEALCSRVAIMRRGLIITHGSPQTLVSNHGDYYKLEFRAPSSDPDGMETVLRTLVEDMLRSATFDRRIMSRFVFKISRTPSDPMEYSRAFEAALAISGEAGAADFTLCQSNLEDTFLALGEEDRSERKE</sequence>
<evidence type="ECO:0000313" key="5">
    <source>
        <dbReference type="EMBL" id="GMR60847.1"/>
    </source>
</evidence>
<comment type="caution">
    <text evidence="5">The sequence shown here is derived from an EMBL/GenBank/DDBJ whole genome shotgun (WGS) entry which is preliminary data.</text>
</comment>
<dbReference type="GO" id="GO:0005319">
    <property type="term" value="F:lipid transporter activity"/>
    <property type="evidence" value="ECO:0007669"/>
    <property type="project" value="TreeGrafter"/>
</dbReference>
<keyword evidence="1" id="KW-0547">Nucleotide-binding</keyword>
<evidence type="ECO:0000256" key="1">
    <source>
        <dbReference type="ARBA" id="ARBA00022741"/>
    </source>
</evidence>
<keyword evidence="3" id="KW-0732">Signal</keyword>
<dbReference type="InterPro" id="IPR026082">
    <property type="entry name" value="ABCA"/>
</dbReference>
<evidence type="ECO:0000313" key="6">
    <source>
        <dbReference type="Proteomes" id="UP001328107"/>
    </source>
</evidence>
<organism evidence="5 6">
    <name type="scientific">Pristionchus mayeri</name>
    <dbReference type="NCBI Taxonomy" id="1317129"/>
    <lineage>
        <taxon>Eukaryota</taxon>
        <taxon>Metazoa</taxon>
        <taxon>Ecdysozoa</taxon>
        <taxon>Nematoda</taxon>
        <taxon>Chromadorea</taxon>
        <taxon>Rhabditida</taxon>
        <taxon>Rhabditina</taxon>
        <taxon>Diplogasteromorpha</taxon>
        <taxon>Diplogasteroidea</taxon>
        <taxon>Neodiplogasteridae</taxon>
        <taxon>Pristionchus</taxon>
    </lineage>
</organism>